<evidence type="ECO:0000256" key="6">
    <source>
        <dbReference type="ARBA" id="ARBA00023136"/>
    </source>
</evidence>
<dbReference type="InterPro" id="IPR018076">
    <property type="entry name" value="T2SS_GspF_dom"/>
</dbReference>
<keyword evidence="10" id="KW-1185">Reference proteome</keyword>
<dbReference type="EMBL" id="JBAWSY010000019">
    <property type="protein sequence ID" value="MEI4771416.1"/>
    <property type="molecule type" value="Genomic_DNA"/>
</dbReference>
<dbReference type="PRINTS" id="PR00812">
    <property type="entry name" value="BCTERIALGSPF"/>
</dbReference>
<keyword evidence="4 7" id="KW-0812">Transmembrane</keyword>
<evidence type="ECO:0000259" key="8">
    <source>
        <dbReference type="Pfam" id="PF00482"/>
    </source>
</evidence>
<dbReference type="PANTHER" id="PTHR30012:SF0">
    <property type="entry name" value="TYPE II SECRETION SYSTEM PROTEIN F-RELATED"/>
    <property type="match status" value="1"/>
</dbReference>
<comment type="caution">
    <text evidence="9">The sequence shown here is derived from an EMBL/GenBank/DDBJ whole genome shotgun (WGS) entry which is preliminary data.</text>
</comment>
<dbReference type="PANTHER" id="PTHR30012">
    <property type="entry name" value="GENERAL SECRETION PATHWAY PROTEIN"/>
    <property type="match status" value="1"/>
</dbReference>
<comment type="subcellular location">
    <subcellularLocation>
        <location evidence="1">Cell membrane</location>
        <topology evidence="1">Multi-pass membrane protein</topology>
    </subcellularLocation>
</comment>
<keyword evidence="5 7" id="KW-1133">Transmembrane helix</keyword>
<name>A0ABU8FBJ3_9BACI</name>
<dbReference type="InterPro" id="IPR042094">
    <property type="entry name" value="T2SS_GspF_sf"/>
</dbReference>
<gene>
    <name evidence="9" type="primary">comGB</name>
    <name evidence="9" type="ORF">WAX74_17455</name>
</gene>
<dbReference type="InterPro" id="IPR047692">
    <property type="entry name" value="T4P_ComGB"/>
</dbReference>
<evidence type="ECO:0000256" key="1">
    <source>
        <dbReference type="ARBA" id="ARBA00004651"/>
    </source>
</evidence>
<evidence type="ECO:0000256" key="2">
    <source>
        <dbReference type="ARBA" id="ARBA00005745"/>
    </source>
</evidence>
<evidence type="ECO:0000256" key="3">
    <source>
        <dbReference type="ARBA" id="ARBA00022475"/>
    </source>
</evidence>
<evidence type="ECO:0000313" key="10">
    <source>
        <dbReference type="Proteomes" id="UP001364890"/>
    </source>
</evidence>
<reference evidence="9 10" key="1">
    <citation type="submission" date="2024-01" db="EMBL/GenBank/DDBJ databases">
        <title>Seven novel Bacillus-like species.</title>
        <authorList>
            <person name="Liu G."/>
        </authorList>
    </citation>
    <scope>NUCLEOTIDE SEQUENCE [LARGE SCALE GENOMIC DNA]</scope>
    <source>
        <strain evidence="9 10">FJAT-51614</strain>
    </source>
</reference>
<accession>A0ABU8FBJ3</accession>
<sequence>MLFKKINDYIVRRSETIPSPIQSSFLKRLSDLLQEGYTFHESVSMLLPFHVKNSDVVIQKMTQVHKNGLSVTEVFRLLGFPDRLLLPINLATTHGKLQETVSVLSVQAAIFEKARKRLNSLLMYPLFLFVVIFLLFTIFKIYFLPNMESLLHTRATEDADSSIIWTSVLLQLPNYFLIGLLFFSGAMLFLVKMINRKKIEVQISLYLKIPLVNKWYRLFLTRVFSREMGGLLDSGMSLQQAFDSLIKQEEHKTLQYIAMQMKEKLVHGESFSNALLLLDHFTNDFHQFVTHGELSGYLGRELSLYSEFVTETIEAKLSKYLSILQPTLFLILAIFIVGAYLAIMLPIYEMINIV</sequence>
<dbReference type="NCBIfam" id="NF041012">
    <property type="entry name" value="T4P_ComGB"/>
    <property type="match status" value="1"/>
</dbReference>
<feature type="domain" description="Type II secretion system protein GspF" evidence="8">
    <location>
        <begin position="25"/>
        <end position="145"/>
    </location>
</feature>
<dbReference type="Pfam" id="PF00482">
    <property type="entry name" value="T2SSF"/>
    <property type="match status" value="2"/>
</dbReference>
<evidence type="ECO:0000256" key="4">
    <source>
        <dbReference type="ARBA" id="ARBA00022692"/>
    </source>
</evidence>
<comment type="similarity">
    <text evidence="2">Belongs to the GSP F family.</text>
</comment>
<dbReference type="Proteomes" id="UP001364890">
    <property type="component" value="Unassembled WGS sequence"/>
</dbReference>
<dbReference type="Gene3D" id="1.20.81.30">
    <property type="entry name" value="Type II secretion system (T2SS), domain F"/>
    <property type="match status" value="1"/>
</dbReference>
<keyword evidence="3" id="KW-1003">Cell membrane</keyword>
<feature type="transmembrane region" description="Helical" evidence="7">
    <location>
        <begin position="163"/>
        <end position="191"/>
    </location>
</feature>
<dbReference type="InterPro" id="IPR003004">
    <property type="entry name" value="GspF/PilC"/>
</dbReference>
<evidence type="ECO:0000313" key="9">
    <source>
        <dbReference type="EMBL" id="MEI4771416.1"/>
    </source>
</evidence>
<feature type="domain" description="Type II secretion system protein GspF" evidence="8">
    <location>
        <begin position="224"/>
        <end position="346"/>
    </location>
</feature>
<protein>
    <submittedName>
        <fullName evidence="9">Competence type IV pilus assembly protein ComGB</fullName>
    </submittedName>
</protein>
<dbReference type="RefSeq" id="WP_336498962.1">
    <property type="nucleotide sequence ID" value="NZ_JBAWSY010000019.1"/>
</dbReference>
<feature type="transmembrane region" description="Helical" evidence="7">
    <location>
        <begin position="328"/>
        <end position="348"/>
    </location>
</feature>
<proteinExistence type="inferred from homology"/>
<evidence type="ECO:0000256" key="5">
    <source>
        <dbReference type="ARBA" id="ARBA00022989"/>
    </source>
</evidence>
<organism evidence="9 10">
    <name type="scientific">Psychrobacillus mangrovi</name>
    <dbReference type="NCBI Taxonomy" id="3117745"/>
    <lineage>
        <taxon>Bacteria</taxon>
        <taxon>Bacillati</taxon>
        <taxon>Bacillota</taxon>
        <taxon>Bacilli</taxon>
        <taxon>Bacillales</taxon>
        <taxon>Bacillaceae</taxon>
        <taxon>Psychrobacillus</taxon>
    </lineage>
</organism>
<keyword evidence="6 7" id="KW-0472">Membrane</keyword>
<feature type="transmembrane region" description="Helical" evidence="7">
    <location>
        <begin position="121"/>
        <end position="143"/>
    </location>
</feature>
<evidence type="ECO:0000256" key="7">
    <source>
        <dbReference type="SAM" id="Phobius"/>
    </source>
</evidence>